<sequence length="1168" mass="131281">MSVPTGSASLVSESIIPTSFSSVISASPTSFISNATSSFITSTLTESPSSTSSIPEAIPTKAATDVYSKAAENPSDIGSQFTICVLPVLFAPRRNMKRHKPPELPTSFFGWIVPLLRIGDEEMLENVGLDALLMLKFITMCIKIFSICTALGLVVFIPLTMTADFSHLVNVTAIDRISISVIQEDDNKLIAYLIFSYVFTFVTFFFLNKSYHEYIYLRSKFLLKQAKMMVSRSIVVTGIPQHLRSDQALSEYYENLDIGPVESCYVVREVHRLNTMIKKRAHALIKLEEAYATYWGSPCKIPGYDPDRILDDVQMYKKVLDLAEKRTGSSTDDSSEEEPGAPPKLRKKKKPGNTTFFKGLVEPKLSLKKQVQKSKRPTVKIGGIFGLFGTKVDAIEYYTKLFDDLDKTVSERRKSPNFEMTNVAFVTFEHMSSAIIASQIAINPEPFNCRASMACEPRDVLWDSVAIRGRERILREVIIWSVTVFLCLTWSVPVIAISSLFSIEAITKLDSHLGDVLEQSEIGHLIFGSFVPTVVLNIFTSVLPIFFDTMGYYQGLRSRSAVAESTLSKYYFFLVSLTLIFYSITNVAIGAIINLLNDLQEIPRYIANSLAEFAPFFINYTILQAFLVMPLNILLLGSVIIRGFYHLFICSTPREHAENRAPWAFNYGIGYPAPLLIFTIVFEYSLINPVILLFGTIYFCFTYVVYKYQFLYVYFRPYEAAGKLWTMVIPRMIFTLILFQLTMTGLFLLKKAFVLGGLCVPLIGITFLFRFLLNKAYEGNGRNLPMQLLRDNLKELPNGSENDSDSEDDSSDDGSPMPRSKSETDMEDEKAKQNKMEARNRWKKAAHSAANLRADSKTEDKSIMVRPRHRKLVLDEDDYEATPDRLTDYRQPPMQLNPGLLDAGLKRYGNPLLVGVLPQLWLPVKVPVDGEQQRPDHNRRKSDLLHNRISGGGNLAQHLAEILRKVEADNKAEENLRLQTESSQGLTTSSKVPSQQDDIERAKLIANSKKIAESDAASIVHGKPKSKINVLQTLFKNGALKRSKLSEQGTTPAQDFKMKHIHDDDTLDSAEKGQRSADAADDHSSSTSSKSVHQTYYHHPDRRKSHASSNNYLPLPKRPEYRQSNLSAPVVVPEMDDNETIAADIVRPDTQNSRHSSAPLLSKMPKAE</sequence>
<feature type="region of interest" description="Disordered" evidence="7">
    <location>
        <begin position="795"/>
        <end position="861"/>
    </location>
</feature>
<dbReference type="Pfam" id="PF14703">
    <property type="entry name" value="PHM7_cyt"/>
    <property type="match status" value="1"/>
</dbReference>
<evidence type="ECO:0000256" key="2">
    <source>
        <dbReference type="ARBA" id="ARBA00007779"/>
    </source>
</evidence>
<feature type="transmembrane region" description="Helical" evidence="8">
    <location>
        <begin position="661"/>
        <end position="680"/>
    </location>
</feature>
<feature type="transmembrane region" description="Helical" evidence="8">
    <location>
        <begin position="727"/>
        <end position="747"/>
    </location>
</feature>
<reference evidence="12 13" key="1">
    <citation type="submission" date="2024-04" db="EMBL/GenBank/DDBJ databases">
        <title>genome sequences of Mucor flavus KT1a and Helicostylum pulchrum KT1b strains isolated from the surface of a dry-aged beef.</title>
        <authorList>
            <person name="Toyotome T."/>
            <person name="Hosono M."/>
            <person name="Torimaru M."/>
            <person name="Fukuda K."/>
            <person name="Mikami N."/>
        </authorList>
    </citation>
    <scope>NUCLEOTIDE SEQUENCE [LARGE SCALE GENOMIC DNA]</scope>
    <source>
        <strain evidence="12 13">KT1a</strain>
    </source>
</reference>
<evidence type="ECO:0000256" key="1">
    <source>
        <dbReference type="ARBA" id="ARBA00004141"/>
    </source>
</evidence>
<feature type="region of interest" description="Disordered" evidence="7">
    <location>
        <begin position="1066"/>
        <end position="1126"/>
    </location>
</feature>
<gene>
    <name evidence="12" type="ORF">MFLAVUS_006641</name>
</gene>
<feature type="transmembrane region" description="Helical" evidence="8">
    <location>
        <begin position="616"/>
        <end position="641"/>
    </location>
</feature>
<feature type="transmembrane region" description="Helical" evidence="8">
    <location>
        <begin position="477"/>
        <end position="502"/>
    </location>
</feature>
<feature type="transmembrane region" description="Helical" evidence="8">
    <location>
        <begin position="686"/>
        <end position="706"/>
    </location>
</feature>
<evidence type="ECO:0008006" key="14">
    <source>
        <dbReference type="Google" id="ProtNLM"/>
    </source>
</evidence>
<feature type="region of interest" description="Disordered" evidence="7">
    <location>
        <begin position="976"/>
        <end position="998"/>
    </location>
</feature>
<feature type="transmembrane region" description="Helical" evidence="8">
    <location>
        <begin position="522"/>
        <end position="549"/>
    </location>
</feature>
<name>A0ABP9Z234_9FUNG</name>
<evidence type="ECO:0000256" key="8">
    <source>
        <dbReference type="SAM" id="Phobius"/>
    </source>
</evidence>
<dbReference type="InterPro" id="IPR027815">
    <property type="entry name" value="CSC1/OSCA1-like_cyt"/>
</dbReference>
<evidence type="ECO:0000313" key="12">
    <source>
        <dbReference type="EMBL" id="GAA5813167.1"/>
    </source>
</evidence>
<keyword evidence="6 8" id="KW-0472">Membrane</keyword>
<dbReference type="InterPro" id="IPR003864">
    <property type="entry name" value="CSC1/OSCA1-like_7TM"/>
</dbReference>
<evidence type="ECO:0000259" key="10">
    <source>
        <dbReference type="Pfam" id="PF13967"/>
    </source>
</evidence>
<evidence type="ECO:0000256" key="6">
    <source>
        <dbReference type="ARBA" id="ARBA00023136"/>
    </source>
</evidence>
<feature type="compositionally biased region" description="Basic and acidic residues" evidence="7">
    <location>
        <begin position="931"/>
        <end position="946"/>
    </location>
</feature>
<organism evidence="12 13">
    <name type="scientific">Mucor flavus</name>
    <dbReference type="NCBI Taxonomy" id="439312"/>
    <lineage>
        <taxon>Eukaryota</taxon>
        <taxon>Fungi</taxon>
        <taxon>Fungi incertae sedis</taxon>
        <taxon>Mucoromycota</taxon>
        <taxon>Mucoromycotina</taxon>
        <taxon>Mucoromycetes</taxon>
        <taxon>Mucorales</taxon>
        <taxon>Mucorineae</taxon>
        <taxon>Mucoraceae</taxon>
        <taxon>Mucor</taxon>
    </lineage>
</organism>
<keyword evidence="5 8" id="KW-1133">Transmembrane helix</keyword>
<feature type="transmembrane region" description="Helical" evidence="8">
    <location>
        <begin position="144"/>
        <end position="169"/>
    </location>
</feature>
<feature type="region of interest" description="Disordered" evidence="7">
    <location>
        <begin position="1143"/>
        <end position="1168"/>
    </location>
</feature>
<evidence type="ECO:0000256" key="5">
    <source>
        <dbReference type="ARBA" id="ARBA00022989"/>
    </source>
</evidence>
<comment type="subcellular location">
    <subcellularLocation>
        <location evidence="1">Membrane</location>
        <topology evidence="1">Multi-pass membrane protein</topology>
    </subcellularLocation>
</comment>
<evidence type="ECO:0000256" key="4">
    <source>
        <dbReference type="ARBA" id="ARBA00022692"/>
    </source>
</evidence>
<feature type="transmembrane region" description="Helical" evidence="8">
    <location>
        <begin position="189"/>
        <end position="208"/>
    </location>
</feature>
<keyword evidence="13" id="KW-1185">Reference proteome</keyword>
<dbReference type="Pfam" id="PF02714">
    <property type="entry name" value="RSN1_7TM"/>
    <property type="match status" value="1"/>
</dbReference>
<dbReference type="EMBL" id="BAABUK010000016">
    <property type="protein sequence ID" value="GAA5813167.1"/>
    <property type="molecule type" value="Genomic_DNA"/>
</dbReference>
<accession>A0ABP9Z234</accession>
<feature type="compositionally biased region" description="Basic and acidic residues" evidence="7">
    <location>
        <begin position="820"/>
        <end position="840"/>
    </location>
</feature>
<keyword evidence="3" id="KW-0813">Transport</keyword>
<dbReference type="PANTHER" id="PTHR13018">
    <property type="entry name" value="PROBABLE MEMBRANE PROTEIN DUF221-RELATED"/>
    <property type="match status" value="1"/>
</dbReference>
<dbReference type="Proteomes" id="UP001473302">
    <property type="component" value="Unassembled WGS sequence"/>
</dbReference>
<comment type="similarity">
    <text evidence="2">Belongs to the CSC1 (TC 1.A.17) family.</text>
</comment>
<evidence type="ECO:0000259" key="11">
    <source>
        <dbReference type="Pfam" id="PF14703"/>
    </source>
</evidence>
<protein>
    <recommendedName>
        <fullName evidence="14">DUF221-domain-containing protein</fullName>
    </recommendedName>
</protein>
<feature type="compositionally biased region" description="Acidic residues" evidence="7">
    <location>
        <begin position="802"/>
        <end position="812"/>
    </location>
</feature>
<evidence type="ECO:0000313" key="13">
    <source>
        <dbReference type="Proteomes" id="UP001473302"/>
    </source>
</evidence>
<feature type="region of interest" description="Disordered" evidence="7">
    <location>
        <begin position="930"/>
        <end position="949"/>
    </location>
</feature>
<feature type="transmembrane region" description="Helical" evidence="8">
    <location>
        <begin position="753"/>
        <end position="773"/>
    </location>
</feature>
<feature type="region of interest" description="Disordered" evidence="7">
    <location>
        <begin position="326"/>
        <end position="353"/>
    </location>
</feature>
<comment type="caution">
    <text evidence="12">The sequence shown here is derived from an EMBL/GenBank/DDBJ whole genome shotgun (WGS) entry which is preliminary data.</text>
</comment>
<dbReference type="Pfam" id="PF13967">
    <property type="entry name" value="RSN1_TM"/>
    <property type="match status" value="1"/>
</dbReference>
<feature type="compositionally biased region" description="Polar residues" evidence="7">
    <location>
        <begin position="977"/>
        <end position="996"/>
    </location>
</feature>
<feature type="domain" description="CSC1/OSCA1-like cytosolic" evidence="11">
    <location>
        <begin position="231"/>
        <end position="463"/>
    </location>
</feature>
<evidence type="ECO:0000256" key="7">
    <source>
        <dbReference type="SAM" id="MobiDB-lite"/>
    </source>
</evidence>
<evidence type="ECO:0000259" key="9">
    <source>
        <dbReference type="Pfam" id="PF02714"/>
    </source>
</evidence>
<feature type="compositionally biased region" description="Basic and acidic residues" evidence="7">
    <location>
        <begin position="1066"/>
        <end position="1084"/>
    </location>
</feature>
<feature type="domain" description="CSC1/OSCA1-like N-terminal transmembrane" evidence="10">
    <location>
        <begin position="87"/>
        <end position="208"/>
    </location>
</feature>
<evidence type="ECO:0000256" key="3">
    <source>
        <dbReference type="ARBA" id="ARBA00022448"/>
    </source>
</evidence>
<feature type="transmembrane region" description="Helical" evidence="8">
    <location>
        <begin position="570"/>
        <end position="596"/>
    </location>
</feature>
<proteinExistence type="inferred from homology"/>
<dbReference type="InterPro" id="IPR045122">
    <property type="entry name" value="Csc1-like"/>
</dbReference>
<dbReference type="PANTHER" id="PTHR13018:SF5">
    <property type="entry name" value="RE44586P"/>
    <property type="match status" value="1"/>
</dbReference>
<keyword evidence="4 8" id="KW-0812">Transmembrane</keyword>
<dbReference type="InterPro" id="IPR032880">
    <property type="entry name" value="CSC1/OSCA1-like_N"/>
</dbReference>
<feature type="domain" description="CSC1/OSCA1-like 7TM region" evidence="9">
    <location>
        <begin position="475"/>
        <end position="747"/>
    </location>
</feature>